<dbReference type="RefSeq" id="WP_246271207.1">
    <property type="nucleotide sequence ID" value="NZ_CP026993.1"/>
</dbReference>
<name>A0A7D5LZ70_9ARCH</name>
<keyword evidence="2" id="KW-1185">Reference proteome</keyword>
<proteinExistence type="predicted"/>
<gene>
    <name evidence="1" type="ORF">C5F47_04440</name>
</gene>
<dbReference type="Proteomes" id="UP000509771">
    <property type="component" value="Chromosome"/>
</dbReference>
<dbReference type="GeneID" id="56059254"/>
<reference evidence="1 2" key="1">
    <citation type="submission" date="2018-02" db="EMBL/GenBank/DDBJ databases">
        <title>Complete genome of Nitrosopumilus cobalaminigenes HCA1.</title>
        <authorList>
            <person name="Qin W."/>
            <person name="Zheng Y."/>
            <person name="Stahl D.A."/>
        </authorList>
    </citation>
    <scope>NUCLEOTIDE SEQUENCE [LARGE SCALE GENOMIC DNA]</scope>
    <source>
        <strain evidence="1 2">HCA1</strain>
    </source>
</reference>
<dbReference type="KEGG" id="ncl:C5F47_04440"/>
<protein>
    <recommendedName>
        <fullName evidence="3">SHOCT domain-containing protein</fullName>
    </recommendedName>
</protein>
<evidence type="ECO:0000313" key="2">
    <source>
        <dbReference type="Proteomes" id="UP000509771"/>
    </source>
</evidence>
<accession>A0A7D5LZ70</accession>
<dbReference type="EMBL" id="CP026993">
    <property type="protein sequence ID" value="QLH02853.1"/>
    <property type="molecule type" value="Genomic_DNA"/>
</dbReference>
<sequence>MSKIRFGSYSLGIMVLLGLFLNPAYAELSSLEVNKDSFLKNDQIIFSGTVEKDSSGLVTIVIRDLNDKFVLLTQAIINHDNTFEKSLIIKDRFTEHGIYSANGFILNMTKGISTEFSVSLDGIPINNVEVNYEEELEVKDQIIKKIPIEIQEPIQKDTKTNYADFVDSSKEPSHYIERYYSEPTYKSWFDKNYPDLTIEEAVGYTDTIVEIKSSVQEIIDNEIIPEAQASSIVDTRQNVTDNSDIAQISLAIAGLAILFGAVYGVKRQVDSNSRQISLNKDIIMQKIIHPIRGSNPKEILQTRLVKGEITLEEFEILEKKLK</sequence>
<dbReference type="AlphaFoldDB" id="A0A7D5LZ70"/>
<organism evidence="1 2">
    <name type="scientific">Nitrosopumilus cobalaminigenes</name>
    <dbReference type="NCBI Taxonomy" id="1470066"/>
    <lineage>
        <taxon>Archaea</taxon>
        <taxon>Nitrososphaerota</taxon>
        <taxon>Nitrososphaeria</taxon>
        <taxon>Nitrosopumilales</taxon>
        <taxon>Nitrosopumilaceae</taxon>
        <taxon>Nitrosopumilus</taxon>
    </lineage>
</organism>
<evidence type="ECO:0008006" key="3">
    <source>
        <dbReference type="Google" id="ProtNLM"/>
    </source>
</evidence>
<evidence type="ECO:0000313" key="1">
    <source>
        <dbReference type="EMBL" id="QLH02853.1"/>
    </source>
</evidence>